<keyword evidence="4" id="KW-0378">Hydrolase</keyword>
<dbReference type="Pfam" id="PF17899">
    <property type="entry name" value="Peptidase_M61_N"/>
    <property type="match status" value="1"/>
</dbReference>
<dbReference type="Gene3D" id="2.60.40.3650">
    <property type="match status" value="1"/>
</dbReference>
<dbReference type="Pfam" id="PF05299">
    <property type="entry name" value="Peptidase_M61"/>
    <property type="match status" value="1"/>
</dbReference>
<dbReference type="EMBL" id="JAVDVI010000003">
    <property type="protein sequence ID" value="MDR6967025.1"/>
    <property type="molecule type" value="Genomic_DNA"/>
</dbReference>
<dbReference type="Gene3D" id="2.30.42.10">
    <property type="match status" value="1"/>
</dbReference>
<evidence type="ECO:0000259" key="2">
    <source>
        <dbReference type="Pfam" id="PF05299"/>
    </source>
</evidence>
<evidence type="ECO:0000313" key="5">
    <source>
        <dbReference type="Proteomes" id="UP001255185"/>
    </source>
</evidence>
<keyword evidence="1" id="KW-0732">Signal</keyword>
<accession>A0ABU1TM61</accession>
<dbReference type="SUPFAM" id="SSF55486">
    <property type="entry name" value="Metalloproteases ('zincins'), catalytic domain"/>
    <property type="match status" value="1"/>
</dbReference>
<dbReference type="GO" id="GO:0008237">
    <property type="term" value="F:metallopeptidase activity"/>
    <property type="evidence" value="ECO:0007669"/>
    <property type="project" value="UniProtKB-KW"/>
</dbReference>
<keyword evidence="4" id="KW-0645">Protease</keyword>
<reference evidence="4 5" key="1">
    <citation type="submission" date="2023-07" db="EMBL/GenBank/DDBJ databases">
        <title>Sorghum-associated microbial communities from plants grown in Nebraska, USA.</title>
        <authorList>
            <person name="Schachtman D."/>
        </authorList>
    </citation>
    <scope>NUCLEOTIDE SEQUENCE [LARGE SCALE GENOMIC DNA]</scope>
    <source>
        <strain evidence="4 5">3773</strain>
    </source>
</reference>
<feature type="signal peptide" evidence="1">
    <location>
        <begin position="1"/>
        <end position="27"/>
    </location>
</feature>
<organism evidence="4 5">
    <name type="scientific">Flavobacterium arsenatis</name>
    <dbReference type="NCBI Taxonomy" id="1484332"/>
    <lineage>
        <taxon>Bacteria</taxon>
        <taxon>Pseudomonadati</taxon>
        <taxon>Bacteroidota</taxon>
        <taxon>Flavobacteriia</taxon>
        <taxon>Flavobacteriales</taxon>
        <taxon>Flavobacteriaceae</taxon>
        <taxon>Flavobacterium</taxon>
    </lineage>
</organism>
<dbReference type="InterPro" id="IPR036034">
    <property type="entry name" value="PDZ_sf"/>
</dbReference>
<gene>
    <name evidence="4" type="ORF">J2X31_001025</name>
</gene>
<protein>
    <submittedName>
        <fullName evidence="4">Metalloprotease with PDZ domain</fullName>
    </submittedName>
</protein>
<dbReference type="InterPro" id="IPR027268">
    <property type="entry name" value="Peptidase_M4/M1_CTD_sf"/>
</dbReference>
<keyword evidence="5" id="KW-1185">Reference proteome</keyword>
<dbReference type="Proteomes" id="UP001255185">
    <property type="component" value="Unassembled WGS sequence"/>
</dbReference>
<evidence type="ECO:0000256" key="1">
    <source>
        <dbReference type="SAM" id="SignalP"/>
    </source>
</evidence>
<feature type="chain" id="PRO_5045294290" evidence="1">
    <location>
        <begin position="28"/>
        <end position="618"/>
    </location>
</feature>
<dbReference type="SUPFAM" id="SSF50156">
    <property type="entry name" value="PDZ domain-like"/>
    <property type="match status" value="1"/>
</dbReference>
<feature type="domain" description="Peptidase M61 catalytic" evidence="2">
    <location>
        <begin position="309"/>
        <end position="415"/>
    </location>
</feature>
<keyword evidence="4" id="KW-0482">Metalloprotease</keyword>
<proteinExistence type="predicted"/>
<comment type="caution">
    <text evidence="4">The sequence shown here is derived from an EMBL/GenBank/DDBJ whole genome shotgun (WGS) entry which is preliminary data.</text>
</comment>
<dbReference type="RefSeq" id="WP_374725209.1">
    <property type="nucleotide sequence ID" value="NZ_JAVDVI010000003.1"/>
</dbReference>
<evidence type="ECO:0000259" key="3">
    <source>
        <dbReference type="Pfam" id="PF17899"/>
    </source>
</evidence>
<feature type="domain" description="Peptidase M61 N-terminal" evidence="3">
    <location>
        <begin position="36"/>
        <end position="211"/>
    </location>
</feature>
<sequence>MKLRIHNIKNFYFLALTMSLLSINANAQSKDKQIQVDIDLNAVKDDKVMVTVTPPKITTNEVTYHIPKIIPGTYSEDDYGKFIENLKAFDAKGNALTVAKMEENSWTIKDAKKLSKITYYVNDTYDIEDTHDIFSPAGSNIEEGKNFMINTHAFVGYFSDLIELPYKVNIAHPATLWGATAMVDTDASDTKDTFNTARYAELVENPIMYSKPDYTTFTINGMEIIIAVYSPNGLITAESITPEMKTMMTAQKNFLGKFNSTKKYAVLLYLSDMNRADAKGFGALEHPTSTTVVMPEMMPKEQLAEQLKDVVSHEFFHIVTPLTIHSKEIQYFDYNKPKMSQHLWMYEGVTEYFANLFQVNQGLITESEFYQRMSGKIANSRTMDDTMPFTKMSAEVLKKPYKDQYLNVYEKGALIAMCLDIEIREKSNGQRGILDLMQKLSTEYGTTKAFDDKDLFAKITQLTYPEVGQFLNTYVAGPTPIPYETYFAKMGVTKGIMEVPTNIFIHNQAPVLTVMDPTTKELIIIPGAELNEFMNTIGIKGGDVLLEVNQVKYNLDNVNDLIMMSMALKDGDPITFKVKRDGKELTLKGTTKIPTEKAEGYQATDASKEKLKEAWLKG</sequence>
<dbReference type="Gene3D" id="1.10.390.10">
    <property type="entry name" value="Neutral Protease Domain 2"/>
    <property type="match status" value="1"/>
</dbReference>
<dbReference type="InterPro" id="IPR040756">
    <property type="entry name" value="Peptidase_M61_N"/>
</dbReference>
<name>A0ABU1TM61_9FLAO</name>
<evidence type="ECO:0000313" key="4">
    <source>
        <dbReference type="EMBL" id="MDR6967025.1"/>
    </source>
</evidence>
<dbReference type="InterPro" id="IPR007963">
    <property type="entry name" value="Peptidase_M61_catalytic"/>
</dbReference>